<keyword evidence="7" id="KW-1185">Reference proteome</keyword>
<keyword evidence="2 6" id="KW-0808">Transferase</keyword>
<dbReference type="KEGG" id="dbk:DGMP_06060"/>
<keyword evidence="3" id="KW-0012">Acyltransferase</keyword>
<feature type="domain" description="N-end rule aminoacyl transferase C-terminal" evidence="5">
    <location>
        <begin position="122"/>
        <end position="240"/>
    </location>
</feature>
<dbReference type="GO" id="GO:0005737">
    <property type="term" value="C:cytoplasm"/>
    <property type="evidence" value="ECO:0007669"/>
    <property type="project" value="TreeGrafter"/>
</dbReference>
<feature type="domain" description="N-end aminoacyl transferase N-terminal" evidence="4">
    <location>
        <begin position="34"/>
        <end position="101"/>
    </location>
</feature>
<reference evidence="6" key="1">
    <citation type="submission" date="2020-09" db="EMBL/GenBank/DDBJ databases">
        <title>Desulfogranum mesoprofundum gen. nov., sp. nov., a novel mesophilic, sulfate-reducing chemolithoautotroph isolated from a deep-sea hydrothermal vent chimney in the Suiyo Seamount.</title>
        <authorList>
            <person name="Hashimoto Y."/>
            <person name="Nakagawa S."/>
        </authorList>
    </citation>
    <scope>NUCLEOTIDE SEQUENCE</scope>
    <source>
        <strain evidence="6">KT2</strain>
    </source>
</reference>
<proteinExistence type="predicted"/>
<evidence type="ECO:0000313" key="7">
    <source>
        <dbReference type="Proteomes" id="UP000826725"/>
    </source>
</evidence>
<dbReference type="Pfam" id="PF04376">
    <property type="entry name" value="ATE_N"/>
    <property type="match status" value="1"/>
</dbReference>
<evidence type="ECO:0000259" key="4">
    <source>
        <dbReference type="Pfam" id="PF04376"/>
    </source>
</evidence>
<evidence type="ECO:0000256" key="3">
    <source>
        <dbReference type="ARBA" id="ARBA00023315"/>
    </source>
</evidence>
<evidence type="ECO:0000256" key="1">
    <source>
        <dbReference type="ARBA" id="ARBA00022490"/>
    </source>
</evidence>
<organism evidence="6 7">
    <name type="scientific">Desulfomarina profundi</name>
    <dbReference type="NCBI Taxonomy" id="2772557"/>
    <lineage>
        <taxon>Bacteria</taxon>
        <taxon>Pseudomonadati</taxon>
        <taxon>Thermodesulfobacteriota</taxon>
        <taxon>Desulfobulbia</taxon>
        <taxon>Desulfobulbales</taxon>
        <taxon>Desulfobulbaceae</taxon>
        <taxon>Desulfomarina</taxon>
    </lineage>
</organism>
<dbReference type="EMBL" id="AP024086">
    <property type="protein sequence ID" value="BCL59913.1"/>
    <property type="molecule type" value="Genomic_DNA"/>
</dbReference>
<evidence type="ECO:0000256" key="2">
    <source>
        <dbReference type="ARBA" id="ARBA00022679"/>
    </source>
</evidence>
<accession>A0A8D5JCP8</accession>
<dbReference type="Pfam" id="PF04377">
    <property type="entry name" value="ATE_C"/>
    <property type="match status" value="1"/>
</dbReference>
<dbReference type="NCBIfam" id="NF002346">
    <property type="entry name" value="PRK01305.2-3"/>
    <property type="match status" value="1"/>
</dbReference>
<dbReference type="GO" id="GO:0004057">
    <property type="term" value="F:arginyl-tRNA--protein transferase activity"/>
    <property type="evidence" value="ECO:0007669"/>
    <property type="project" value="InterPro"/>
</dbReference>
<dbReference type="AlphaFoldDB" id="A0A8D5JCP8"/>
<gene>
    <name evidence="6" type="primary">ate</name>
    <name evidence="6" type="ORF">DGMP_06060</name>
</gene>
<sequence>MKGSEFTYDEICRAEFCLLQSRIEHLFVDIEIACPYGLPHGAVFHQATFAPLNDRAMELFLAAGYRRNGNCLYSMHCRDCQACIPIRLHPQEFQPNRNQKRAKKKNQDIEGTVSILSGGAEDLELCELFLQKRYPGRTNSAGGYYRDFFLNNIVNSVQIHYRVKGRLVGTSILDIGVNWVNAVYFFFDPQESWRSLGTYNIVHLVELCRKWGVGYLYLGYLIREVSAMNYKERFLPHYLLLEKKWRKIEK</sequence>
<dbReference type="Proteomes" id="UP000826725">
    <property type="component" value="Chromosome"/>
</dbReference>
<dbReference type="PANTHER" id="PTHR21367:SF1">
    <property type="entry name" value="ARGINYL-TRNA--PROTEIN TRANSFERASE 1"/>
    <property type="match status" value="1"/>
</dbReference>
<evidence type="ECO:0000313" key="6">
    <source>
        <dbReference type="EMBL" id="BCL59913.1"/>
    </source>
</evidence>
<dbReference type="InterPro" id="IPR007472">
    <property type="entry name" value="N-end_Aminoacyl_Trfase_C"/>
</dbReference>
<name>A0A8D5JCP8_9BACT</name>
<evidence type="ECO:0000259" key="5">
    <source>
        <dbReference type="Pfam" id="PF04377"/>
    </source>
</evidence>
<dbReference type="PANTHER" id="PTHR21367">
    <property type="entry name" value="ARGININE-TRNA-PROTEIN TRANSFERASE 1"/>
    <property type="match status" value="1"/>
</dbReference>
<dbReference type="InterPro" id="IPR017138">
    <property type="entry name" value="Asp_Glu_LeuTrfase"/>
</dbReference>
<dbReference type="PIRSF" id="PIRSF037208">
    <property type="entry name" value="ATE_pro_prd"/>
    <property type="match status" value="1"/>
</dbReference>
<dbReference type="RefSeq" id="WP_228856091.1">
    <property type="nucleotide sequence ID" value="NZ_AP024086.1"/>
</dbReference>
<dbReference type="InterPro" id="IPR030700">
    <property type="entry name" value="N-end_Aminoacyl_Trfase"/>
</dbReference>
<dbReference type="InterPro" id="IPR007471">
    <property type="entry name" value="N-end_Aminoacyl_Trfase_N"/>
</dbReference>
<protein>
    <submittedName>
        <fullName evidence="6">Arginyl-tRNA--protein transferase</fullName>
    </submittedName>
</protein>
<keyword evidence="1" id="KW-0963">Cytoplasm</keyword>